<dbReference type="InterPro" id="IPR038418">
    <property type="entry name" value="6-PTP_synth/QueD_sf"/>
</dbReference>
<dbReference type="AlphaFoldDB" id="A0A644TXG6"/>
<evidence type="ECO:0000256" key="4">
    <source>
        <dbReference type="ARBA" id="ARBA00023239"/>
    </source>
</evidence>
<keyword evidence="3" id="KW-0862">Zinc</keyword>
<dbReference type="Pfam" id="PF01242">
    <property type="entry name" value="PTPS"/>
    <property type="match status" value="1"/>
</dbReference>
<comment type="caution">
    <text evidence="5">The sequence shown here is derived from an EMBL/GenBank/DDBJ whole genome shotgun (WGS) entry which is preliminary data.</text>
</comment>
<keyword evidence="4" id="KW-0456">Lyase</keyword>
<sequence length="135" mass="15720">MVTRIYKETHFDASHRLMHYEGKCSRLHGHRWSVEVWMDGTPDEKSRILLDYNIIKNIINVYDHQVVLNKDDPMAEALSRFQTPVLTNGDPTSELLAEDIRERLNTFCREQGLSARVAKLRVWESEGCYAEVLAE</sequence>
<evidence type="ECO:0008006" key="6">
    <source>
        <dbReference type="Google" id="ProtNLM"/>
    </source>
</evidence>
<evidence type="ECO:0000256" key="3">
    <source>
        <dbReference type="ARBA" id="ARBA00022833"/>
    </source>
</evidence>
<reference evidence="5" key="1">
    <citation type="submission" date="2019-08" db="EMBL/GenBank/DDBJ databases">
        <authorList>
            <person name="Kucharzyk K."/>
            <person name="Murdoch R.W."/>
            <person name="Higgins S."/>
            <person name="Loffler F."/>
        </authorList>
    </citation>
    <scope>NUCLEOTIDE SEQUENCE</scope>
</reference>
<protein>
    <recommendedName>
        <fullName evidence="6">6-carboxy-5,6,7,8-tetrahydropterin synthase</fullName>
    </recommendedName>
</protein>
<keyword evidence="2" id="KW-0479">Metal-binding</keyword>
<dbReference type="Gene3D" id="3.30.479.10">
    <property type="entry name" value="6-pyruvoyl tetrahydropterin synthase/QueD"/>
    <property type="match status" value="2"/>
</dbReference>
<organism evidence="5">
    <name type="scientific">bioreactor metagenome</name>
    <dbReference type="NCBI Taxonomy" id="1076179"/>
    <lineage>
        <taxon>unclassified sequences</taxon>
        <taxon>metagenomes</taxon>
        <taxon>ecological metagenomes</taxon>
    </lineage>
</organism>
<dbReference type="InterPro" id="IPR007115">
    <property type="entry name" value="6-PTP_synth/QueD"/>
</dbReference>
<proteinExistence type="predicted"/>
<gene>
    <name evidence="5" type="ORF">SDC9_17412</name>
</gene>
<evidence type="ECO:0000256" key="2">
    <source>
        <dbReference type="ARBA" id="ARBA00022723"/>
    </source>
</evidence>
<comment type="cofactor">
    <cofactor evidence="1">
        <name>Zn(2+)</name>
        <dbReference type="ChEBI" id="CHEBI:29105"/>
    </cofactor>
</comment>
<dbReference type="SUPFAM" id="SSF55620">
    <property type="entry name" value="Tetrahydrobiopterin biosynthesis enzymes-like"/>
    <property type="match status" value="1"/>
</dbReference>
<evidence type="ECO:0000313" key="5">
    <source>
        <dbReference type="EMBL" id="MPL71635.1"/>
    </source>
</evidence>
<dbReference type="PANTHER" id="PTHR12589:SF7">
    <property type="entry name" value="6-PYRUVOYL TETRAHYDROBIOPTERIN SYNTHASE"/>
    <property type="match status" value="1"/>
</dbReference>
<dbReference type="PANTHER" id="PTHR12589">
    <property type="entry name" value="PYRUVOYL TETRAHYDROBIOPTERIN SYNTHASE"/>
    <property type="match status" value="1"/>
</dbReference>
<evidence type="ECO:0000256" key="1">
    <source>
        <dbReference type="ARBA" id="ARBA00001947"/>
    </source>
</evidence>
<name>A0A644TXG6_9ZZZZ</name>
<dbReference type="GO" id="GO:0016829">
    <property type="term" value="F:lyase activity"/>
    <property type="evidence" value="ECO:0007669"/>
    <property type="project" value="UniProtKB-KW"/>
</dbReference>
<dbReference type="GO" id="GO:0046872">
    <property type="term" value="F:metal ion binding"/>
    <property type="evidence" value="ECO:0007669"/>
    <property type="project" value="UniProtKB-KW"/>
</dbReference>
<dbReference type="EMBL" id="VSSQ01000060">
    <property type="protein sequence ID" value="MPL71635.1"/>
    <property type="molecule type" value="Genomic_DNA"/>
</dbReference>
<accession>A0A644TXG6</accession>